<dbReference type="Proteomes" id="UP000321490">
    <property type="component" value="Unassembled WGS sequence"/>
</dbReference>
<dbReference type="SUPFAM" id="SSF53756">
    <property type="entry name" value="UDP-Glycosyltransferase/glycogen phosphorylase"/>
    <property type="match status" value="1"/>
</dbReference>
<keyword evidence="4" id="KW-1185">Reference proteome</keyword>
<dbReference type="Pfam" id="PF13692">
    <property type="entry name" value="Glyco_trans_1_4"/>
    <property type="match status" value="1"/>
</dbReference>
<dbReference type="GO" id="GO:0016757">
    <property type="term" value="F:glycosyltransferase activity"/>
    <property type="evidence" value="ECO:0007669"/>
    <property type="project" value="UniProtKB-KW"/>
</dbReference>
<keyword evidence="2 3" id="KW-0808">Transferase</keyword>
<keyword evidence="1" id="KW-0328">Glycosyltransferase</keyword>
<organism evidence="3 4">
    <name type="scientific">Modestobacter roseus</name>
    <dbReference type="NCBI Taxonomy" id="1181884"/>
    <lineage>
        <taxon>Bacteria</taxon>
        <taxon>Bacillati</taxon>
        <taxon>Actinomycetota</taxon>
        <taxon>Actinomycetes</taxon>
        <taxon>Geodermatophilales</taxon>
        <taxon>Geodermatophilaceae</taxon>
        <taxon>Modestobacter</taxon>
    </lineage>
</organism>
<sequence>MTSPAQERTPRLWLVEQYGHGGIGRYAVDVANLVGPAGDTVVATTDGGPVGGLTGRSVVWFPRGSDSPVAKARAAATGLLRAARSVRRGDVAWVPLGIRPGYERLLVEALRRGGARVVATVHNRAPHGSSGSSATVLASARRAHAVVVHTDAMADWAAEHGLPAVRLPFPPPDIAPGAVALGPVEARRVRDELGVPGGAVLVAFLGYLYPYKGPDVLLTALAEARRDRPDLAVHVLMAGRPSPEQDLPELVRRLGIGSAVTLQPGWLEESRMAELLSAADVLALPYRRIDNSGMAALGRRWQLPAVASELPLLRDTYGDAAVFVRPDDPADLARALTELPGRLTALRDAAGRMGAEDLETPYRAFVRDALAGS</sequence>
<protein>
    <submittedName>
        <fullName evidence="3">Glycosyltransferase involved in cell wall biosynthesis</fullName>
    </submittedName>
</protein>
<dbReference type="PANTHER" id="PTHR12526">
    <property type="entry name" value="GLYCOSYLTRANSFERASE"/>
    <property type="match status" value="1"/>
</dbReference>
<dbReference type="EMBL" id="VLKF01000001">
    <property type="protein sequence ID" value="TWH75375.1"/>
    <property type="molecule type" value="Genomic_DNA"/>
</dbReference>
<evidence type="ECO:0000313" key="3">
    <source>
        <dbReference type="EMBL" id="TWH75375.1"/>
    </source>
</evidence>
<evidence type="ECO:0000256" key="2">
    <source>
        <dbReference type="ARBA" id="ARBA00022679"/>
    </source>
</evidence>
<dbReference type="AlphaFoldDB" id="A0A562IXP6"/>
<comment type="caution">
    <text evidence="3">The sequence shown here is derived from an EMBL/GenBank/DDBJ whole genome shotgun (WGS) entry which is preliminary data.</text>
</comment>
<dbReference type="CDD" id="cd03801">
    <property type="entry name" value="GT4_PimA-like"/>
    <property type="match status" value="1"/>
</dbReference>
<dbReference type="PANTHER" id="PTHR12526:SF510">
    <property type="entry name" value="D-INOSITOL 3-PHOSPHATE GLYCOSYLTRANSFERASE"/>
    <property type="match status" value="1"/>
</dbReference>
<name>A0A562IXP6_9ACTN</name>
<proteinExistence type="predicted"/>
<accession>A0A562IXP6</accession>
<reference evidence="3 4" key="1">
    <citation type="submission" date="2019-07" db="EMBL/GenBank/DDBJ databases">
        <title>R&amp;d 2014.</title>
        <authorList>
            <person name="Klenk H.-P."/>
        </authorList>
    </citation>
    <scope>NUCLEOTIDE SEQUENCE [LARGE SCALE GENOMIC DNA]</scope>
    <source>
        <strain evidence="3 4">DSM 45764</strain>
    </source>
</reference>
<evidence type="ECO:0000313" key="4">
    <source>
        <dbReference type="Proteomes" id="UP000321490"/>
    </source>
</evidence>
<gene>
    <name evidence="3" type="ORF">JD78_03931</name>
</gene>
<dbReference type="Gene3D" id="3.40.50.2000">
    <property type="entry name" value="Glycogen Phosphorylase B"/>
    <property type="match status" value="2"/>
</dbReference>
<evidence type="ECO:0000256" key="1">
    <source>
        <dbReference type="ARBA" id="ARBA00022676"/>
    </source>
</evidence>
<dbReference type="OrthoDB" id="9771846at2"/>
<dbReference type="RefSeq" id="WP_153360488.1">
    <property type="nucleotide sequence ID" value="NZ_JABGDC010000082.1"/>
</dbReference>